<keyword evidence="9 11" id="KW-1133">Transmembrane helix</keyword>
<keyword evidence="14" id="KW-1185">Reference proteome</keyword>
<dbReference type="PROSITE" id="PS00154">
    <property type="entry name" value="ATPASE_E1_E2"/>
    <property type="match status" value="1"/>
</dbReference>
<evidence type="ECO:0000256" key="2">
    <source>
        <dbReference type="ARBA" id="ARBA00006024"/>
    </source>
</evidence>
<dbReference type="GO" id="GO:0005524">
    <property type="term" value="F:ATP binding"/>
    <property type="evidence" value="ECO:0007669"/>
    <property type="project" value="UniProtKB-UniRule"/>
</dbReference>
<dbReference type="NCBIfam" id="TIGR01511">
    <property type="entry name" value="ATPase-IB1_Cu"/>
    <property type="match status" value="1"/>
</dbReference>
<dbReference type="GO" id="GO:0016887">
    <property type="term" value="F:ATP hydrolysis activity"/>
    <property type="evidence" value="ECO:0007669"/>
    <property type="project" value="InterPro"/>
</dbReference>
<dbReference type="PROSITE" id="PS01047">
    <property type="entry name" value="HMA_1"/>
    <property type="match status" value="1"/>
</dbReference>
<dbReference type="NCBIfam" id="TIGR01525">
    <property type="entry name" value="ATPase-IB_hvy"/>
    <property type="match status" value="1"/>
</dbReference>
<dbReference type="OrthoDB" id="1488806at2"/>
<keyword evidence="3" id="KW-0813">Transport</keyword>
<dbReference type="PRINTS" id="PR00119">
    <property type="entry name" value="CATATPASE"/>
</dbReference>
<dbReference type="CDD" id="cd00371">
    <property type="entry name" value="HMA"/>
    <property type="match status" value="1"/>
</dbReference>
<dbReference type="Proteomes" id="UP000238157">
    <property type="component" value="Unassembled WGS sequence"/>
</dbReference>
<dbReference type="InterPro" id="IPR027256">
    <property type="entry name" value="P-typ_ATPase_IB"/>
</dbReference>
<accession>A0A2T0WI19</accession>
<dbReference type="GO" id="GO:0005886">
    <property type="term" value="C:plasma membrane"/>
    <property type="evidence" value="ECO:0007669"/>
    <property type="project" value="UniProtKB-SubCell"/>
</dbReference>
<dbReference type="InterPro" id="IPR008250">
    <property type="entry name" value="ATPase_P-typ_transduc_dom_A_sf"/>
</dbReference>
<dbReference type="GO" id="GO:0005507">
    <property type="term" value="F:copper ion binding"/>
    <property type="evidence" value="ECO:0007669"/>
    <property type="project" value="TreeGrafter"/>
</dbReference>
<evidence type="ECO:0000313" key="14">
    <source>
        <dbReference type="Proteomes" id="UP000238157"/>
    </source>
</evidence>
<feature type="transmembrane region" description="Helical" evidence="11">
    <location>
        <begin position="117"/>
        <end position="134"/>
    </location>
</feature>
<dbReference type="SUPFAM" id="SSF81653">
    <property type="entry name" value="Calcium ATPase, transduction domain A"/>
    <property type="match status" value="1"/>
</dbReference>
<feature type="transmembrane region" description="Helical" evidence="11">
    <location>
        <begin position="705"/>
        <end position="724"/>
    </location>
</feature>
<keyword evidence="7 11" id="KW-0067">ATP-binding</keyword>
<comment type="caution">
    <text evidence="13">The sequence shown here is derived from an EMBL/GenBank/DDBJ whole genome shotgun (WGS) entry which is preliminary data.</text>
</comment>
<feature type="transmembrane region" description="Helical" evidence="11">
    <location>
        <begin position="182"/>
        <end position="200"/>
    </location>
</feature>
<dbReference type="SUPFAM" id="SSF81665">
    <property type="entry name" value="Calcium ATPase, transmembrane domain M"/>
    <property type="match status" value="1"/>
</dbReference>
<evidence type="ECO:0000256" key="4">
    <source>
        <dbReference type="ARBA" id="ARBA00022692"/>
    </source>
</evidence>
<dbReference type="Pfam" id="PF00702">
    <property type="entry name" value="Hydrolase"/>
    <property type="match status" value="1"/>
</dbReference>
<evidence type="ECO:0000256" key="7">
    <source>
        <dbReference type="ARBA" id="ARBA00022840"/>
    </source>
</evidence>
<dbReference type="GO" id="GO:0043682">
    <property type="term" value="F:P-type divalent copper transporter activity"/>
    <property type="evidence" value="ECO:0007669"/>
    <property type="project" value="TreeGrafter"/>
</dbReference>
<dbReference type="GO" id="GO:0055070">
    <property type="term" value="P:copper ion homeostasis"/>
    <property type="evidence" value="ECO:0007669"/>
    <property type="project" value="TreeGrafter"/>
</dbReference>
<comment type="subcellular location">
    <subcellularLocation>
        <location evidence="11">Cell membrane</location>
    </subcellularLocation>
    <subcellularLocation>
        <location evidence="1">Endomembrane system</location>
        <topology evidence="1">Multi-pass membrane protein</topology>
    </subcellularLocation>
</comment>
<keyword evidence="5 11" id="KW-0479">Metal-binding</keyword>
<reference evidence="13 14" key="1">
    <citation type="submission" date="2018-03" db="EMBL/GenBank/DDBJ databases">
        <title>Genomic Encyclopedia of Archaeal and Bacterial Type Strains, Phase II (KMG-II): from individual species to whole genera.</title>
        <authorList>
            <person name="Goeker M."/>
        </authorList>
    </citation>
    <scope>NUCLEOTIDE SEQUENCE [LARGE SCALE GENOMIC DNA]</scope>
    <source>
        <strain evidence="13 14">DSM 27929</strain>
    </source>
</reference>
<dbReference type="GO" id="GO:0012505">
    <property type="term" value="C:endomembrane system"/>
    <property type="evidence" value="ECO:0007669"/>
    <property type="project" value="UniProtKB-SubCell"/>
</dbReference>
<evidence type="ECO:0000256" key="6">
    <source>
        <dbReference type="ARBA" id="ARBA00022741"/>
    </source>
</evidence>
<comment type="similarity">
    <text evidence="2 11">Belongs to the cation transport ATPase (P-type) (TC 3.A.3) family. Type IB subfamily.</text>
</comment>
<dbReference type="PROSITE" id="PS01229">
    <property type="entry name" value="COF_2"/>
    <property type="match status" value="1"/>
</dbReference>
<dbReference type="InterPro" id="IPR023298">
    <property type="entry name" value="ATPase_P-typ_TM_dom_sf"/>
</dbReference>
<dbReference type="InterPro" id="IPR006121">
    <property type="entry name" value="HMA_dom"/>
</dbReference>
<dbReference type="NCBIfam" id="TIGR01494">
    <property type="entry name" value="ATPase_P-type"/>
    <property type="match status" value="1"/>
</dbReference>
<dbReference type="InterPro" id="IPR018303">
    <property type="entry name" value="ATPase_P-typ_P_site"/>
</dbReference>
<dbReference type="Gene3D" id="2.70.150.10">
    <property type="entry name" value="Calcium-transporting ATPase, cytoplasmic transduction domain A"/>
    <property type="match status" value="1"/>
</dbReference>
<feature type="transmembrane region" description="Helical" evidence="11">
    <location>
        <begin position="92"/>
        <end position="111"/>
    </location>
</feature>
<proteinExistence type="inferred from homology"/>
<dbReference type="InterPro" id="IPR044492">
    <property type="entry name" value="P_typ_ATPase_HD_dom"/>
</dbReference>
<dbReference type="InterPro" id="IPR001757">
    <property type="entry name" value="P_typ_ATPase"/>
</dbReference>
<evidence type="ECO:0000256" key="5">
    <source>
        <dbReference type="ARBA" id="ARBA00022723"/>
    </source>
</evidence>
<dbReference type="SFLD" id="SFLDS00003">
    <property type="entry name" value="Haloacid_Dehalogenase"/>
    <property type="match status" value="1"/>
</dbReference>
<evidence type="ECO:0000256" key="10">
    <source>
        <dbReference type="ARBA" id="ARBA00023136"/>
    </source>
</evidence>
<dbReference type="InterPro" id="IPR017969">
    <property type="entry name" value="Heavy-metal-associated_CS"/>
</dbReference>
<dbReference type="InterPro" id="IPR059000">
    <property type="entry name" value="ATPase_P-type_domA"/>
</dbReference>
<keyword evidence="4 11" id="KW-0812">Transmembrane</keyword>
<dbReference type="InterPro" id="IPR023214">
    <property type="entry name" value="HAD_sf"/>
</dbReference>
<feature type="domain" description="HMA" evidence="12">
    <location>
        <begin position="1"/>
        <end position="67"/>
    </location>
</feature>
<feature type="transmembrane region" description="Helical" evidence="11">
    <location>
        <begin position="334"/>
        <end position="355"/>
    </location>
</feature>
<dbReference type="RefSeq" id="WP_106134677.1">
    <property type="nucleotide sequence ID" value="NZ_PVTR01000009.1"/>
</dbReference>
<evidence type="ECO:0000256" key="3">
    <source>
        <dbReference type="ARBA" id="ARBA00022448"/>
    </source>
</evidence>
<dbReference type="SFLD" id="SFLDG00002">
    <property type="entry name" value="C1.7:_P-type_atpase_like"/>
    <property type="match status" value="1"/>
</dbReference>
<evidence type="ECO:0000313" key="13">
    <source>
        <dbReference type="EMBL" id="PRY86349.1"/>
    </source>
</evidence>
<dbReference type="Gene3D" id="3.40.50.1000">
    <property type="entry name" value="HAD superfamily/HAD-like"/>
    <property type="match status" value="1"/>
</dbReference>
<keyword evidence="8" id="KW-1278">Translocase</keyword>
<dbReference type="AlphaFoldDB" id="A0A2T0WI19"/>
<dbReference type="Pfam" id="PF00403">
    <property type="entry name" value="HMA"/>
    <property type="match status" value="1"/>
</dbReference>
<keyword evidence="6 11" id="KW-0547">Nucleotide-binding</keyword>
<dbReference type="EMBL" id="PVTR01000009">
    <property type="protein sequence ID" value="PRY86349.1"/>
    <property type="molecule type" value="Genomic_DNA"/>
</dbReference>
<feature type="transmembrane region" description="Helical" evidence="11">
    <location>
        <begin position="146"/>
        <end position="162"/>
    </location>
</feature>
<dbReference type="PANTHER" id="PTHR43520:SF8">
    <property type="entry name" value="P-TYPE CU(+) TRANSPORTER"/>
    <property type="match status" value="1"/>
</dbReference>
<keyword evidence="10 11" id="KW-0472">Membrane</keyword>
<dbReference type="InterPro" id="IPR036163">
    <property type="entry name" value="HMA_dom_sf"/>
</dbReference>
<evidence type="ECO:0000256" key="11">
    <source>
        <dbReference type="RuleBase" id="RU362081"/>
    </source>
</evidence>
<protein>
    <submittedName>
        <fullName evidence="13">Cu2+-exporting ATPase</fullName>
    </submittedName>
</protein>
<evidence type="ECO:0000256" key="1">
    <source>
        <dbReference type="ARBA" id="ARBA00004127"/>
    </source>
</evidence>
<gene>
    <name evidence="13" type="ORF">CLW00_109197</name>
</gene>
<dbReference type="FunFam" id="3.30.70.100:FF:000001">
    <property type="entry name" value="ATPase copper transporting beta"/>
    <property type="match status" value="1"/>
</dbReference>
<keyword evidence="11" id="KW-1003">Cell membrane</keyword>
<dbReference type="InterPro" id="IPR023299">
    <property type="entry name" value="ATPase_P-typ_cyto_dom_N"/>
</dbReference>
<dbReference type="CDD" id="cd02094">
    <property type="entry name" value="P-type_ATPase_Cu-like"/>
    <property type="match status" value="1"/>
</dbReference>
<dbReference type="SUPFAM" id="SSF55008">
    <property type="entry name" value="HMA, heavy metal-associated domain"/>
    <property type="match status" value="1"/>
</dbReference>
<dbReference type="PANTHER" id="PTHR43520">
    <property type="entry name" value="ATP7, ISOFORM B"/>
    <property type="match status" value="1"/>
</dbReference>
<dbReference type="PROSITE" id="PS50846">
    <property type="entry name" value="HMA_2"/>
    <property type="match status" value="1"/>
</dbReference>
<name>A0A2T0WI19_9BACT</name>
<dbReference type="SUPFAM" id="SSF56784">
    <property type="entry name" value="HAD-like"/>
    <property type="match status" value="1"/>
</dbReference>
<feature type="transmembrane region" description="Helical" evidence="11">
    <location>
        <begin position="677"/>
        <end position="699"/>
    </location>
</feature>
<dbReference type="InterPro" id="IPR036412">
    <property type="entry name" value="HAD-like_sf"/>
</dbReference>
<dbReference type="Pfam" id="PF00122">
    <property type="entry name" value="E1-E2_ATPase"/>
    <property type="match status" value="1"/>
</dbReference>
<evidence type="ECO:0000256" key="8">
    <source>
        <dbReference type="ARBA" id="ARBA00022967"/>
    </source>
</evidence>
<organism evidence="13 14">
    <name type="scientific">Mongoliibacter ruber</name>
    <dbReference type="NCBI Taxonomy" id="1750599"/>
    <lineage>
        <taxon>Bacteria</taxon>
        <taxon>Pseudomonadati</taxon>
        <taxon>Bacteroidota</taxon>
        <taxon>Cytophagia</taxon>
        <taxon>Cytophagales</taxon>
        <taxon>Cyclobacteriaceae</taxon>
        <taxon>Mongoliibacter</taxon>
    </lineage>
</organism>
<dbReference type="FunFam" id="2.70.150.10:FF:000002">
    <property type="entry name" value="Copper-transporting ATPase 1, putative"/>
    <property type="match status" value="1"/>
</dbReference>
<dbReference type="PRINTS" id="PR00943">
    <property type="entry name" value="CUATPASE"/>
</dbReference>
<sequence>MQKEIPISGMSCSACAVAVENTLKSTKGVKTVSVNYTNHSAQLDWDNGVVQLEALKKQVQETGYDLIIEDIAEEDLEKLQADAYKNLKKKTIYAGVLAFPVFVIGMFWMDMPYADPIMWALTTPVLFVFGRQFYTQAWKLAKKLQSNMDTLVALSTGIAYLYSTFNTFFPQYLLERGLEPHVYFEAAAVIVFFILLGKTLESGAKAGTGAALKKLMGLQEKEVLVLEGGRTITKSTNEARKGDLILIKPGQKIALDGKVTEGESYVNESMLSGEPIPVLKNKDSHVFAGTINQEGSLKVSIEKELGDTLLSQIIARVKKAQGSKAPIQKLVDQVSAVFVPVVLGISIISFLIWGFSGVEEAWLRGMLAMITVLVIACPCALGLATPTAIMAAMGKGAELGILIKDAESLEKGKKIDTLVLDKTGTITEGKPKVTDLIKTDFWESEDGTALASLESRSEHPLAKAVVDYFDQSSEHYNVRDFHSHTGKGVSGEIEGKIYRIGNIKFLEASGVKISAQQKERAVAFHREGAIVVFASKDQDLLAIIKIADPIKSTSIEAIRQLKELGIELHMLTGDQEMTAASVAKEVGIVNYQAESLPKDKADYIQSLQKSGKTVAMVGDGINDSEALTLADLSIAMGEGTDIAMDVAEVTLVQSDLTQIPRTLSLTKKTVRIIRQNLFWAFVYNVMGIPIAAGILYPFFGFLLNPMLAGAAMALSSVSVVTNSLRLRR</sequence>
<evidence type="ECO:0000256" key="9">
    <source>
        <dbReference type="ARBA" id="ARBA00022989"/>
    </source>
</evidence>
<evidence type="ECO:0000259" key="12">
    <source>
        <dbReference type="PROSITE" id="PS50846"/>
    </source>
</evidence>
<dbReference type="Gene3D" id="3.30.70.100">
    <property type="match status" value="1"/>
</dbReference>
<feature type="transmembrane region" description="Helical" evidence="11">
    <location>
        <begin position="361"/>
        <end position="384"/>
    </location>
</feature>
<dbReference type="SFLD" id="SFLDF00027">
    <property type="entry name" value="p-type_atpase"/>
    <property type="match status" value="1"/>
</dbReference>
<dbReference type="Gene3D" id="3.40.1110.10">
    <property type="entry name" value="Calcium-transporting ATPase, cytoplasmic domain N"/>
    <property type="match status" value="1"/>
</dbReference>